<dbReference type="InParanoid" id="A0A409XXW3"/>
<reference evidence="1 2" key="1">
    <citation type="journal article" date="2018" name="Evol. Lett.">
        <title>Horizontal gene cluster transfer increased hallucinogenic mushroom diversity.</title>
        <authorList>
            <person name="Reynolds H.T."/>
            <person name="Vijayakumar V."/>
            <person name="Gluck-Thaler E."/>
            <person name="Korotkin H.B."/>
            <person name="Matheny P.B."/>
            <person name="Slot J.C."/>
        </authorList>
    </citation>
    <scope>NUCLEOTIDE SEQUENCE [LARGE SCALE GENOMIC DNA]</scope>
    <source>
        <strain evidence="1 2">SRW20</strain>
    </source>
</reference>
<protein>
    <submittedName>
        <fullName evidence="1">Uncharacterized protein</fullName>
    </submittedName>
</protein>
<dbReference type="Proteomes" id="UP000284706">
    <property type="component" value="Unassembled WGS sequence"/>
</dbReference>
<proteinExistence type="predicted"/>
<comment type="caution">
    <text evidence="1">The sequence shown here is derived from an EMBL/GenBank/DDBJ whole genome shotgun (WGS) entry which is preliminary data.</text>
</comment>
<name>A0A409XXW3_9AGAR</name>
<organism evidence="1 2">
    <name type="scientific">Gymnopilus dilepis</name>
    <dbReference type="NCBI Taxonomy" id="231916"/>
    <lineage>
        <taxon>Eukaryota</taxon>
        <taxon>Fungi</taxon>
        <taxon>Dikarya</taxon>
        <taxon>Basidiomycota</taxon>
        <taxon>Agaricomycotina</taxon>
        <taxon>Agaricomycetes</taxon>
        <taxon>Agaricomycetidae</taxon>
        <taxon>Agaricales</taxon>
        <taxon>Agaricineae</taxon>
        <taxon>Hymenogastraceae</taxon>
        <taxon>Gymnopilus</taxon>
    </lineage>
</organism>
<evidence type="ECO:0000313" key="2">
    <source>
        <dbReference type="Proteomes" id="UP000284706"/>
    </source>
</evidence>
<evidence type="ECO:0000313" key="1">
    <source>
        <dbReference type="EMBL" id="PPQ95607.1"/>
    </source>
</evidence>
<sequence>MFDATVESAQLSNYPSLASGKSASSPRRPTSRWWFRLKPSTPLLKPSSGIVDVMLLPSLNPIPDSLFFFNILPEPTRHGFHVVEVYALEYLSSCHYDVGAEERRFHLLACQGRIGHPSALQWRDSLGTRLTRLRRLKAKVCPFCSRFPAGRTCRSRHLKIGRQRDISLPQGPPPHAATAATAKPVRPLTLLTLQHCITSSLPLRSGKRRGSLWASSPTLTKPTYELMEDMFLVSHDTLCAENFLMADQLVFSRTVPRISSIFTKAEAKSDACWRRQMMCNAMMTGVLSSDSRPTSTTITLG</sequence>
<dbReference type="AlphaFoldDB" id="A0A409XXW3"/>
<accession>A0A409XXW3</accession>
<keyword evidence="2" id="KW-1185">Reference proteome</keyword>
<dbReference type="EMBL" id="NHYE01001421">
    <property type="protein sequence ID" value="PPQ95607.1"/>
    <property type="molecule type" value="Genomic_DNA"/>
</dbReference>
<gene>
    <name evidence="1" type="ORF">CVT26_008636</name>
</gene>